<dbReference type="PROSITE" id="PS50240">
    <property type="entry name" value="TRYPSIN_DOM"/>
    <property type="match status" value="2"/>
</dbReference>
<dbReference type="InterPro" id="IPR033116">
    <property type="entry name" value="TRYPSIN_SER"/>
</dbReference>
<accession>A0A8R2D5Q4</accession>
<dbReference type="EnsemblMetazoa" id="XM_016807299.2">
    <property type="protein sequence ID" value="XP_016662788.2"/>
    <property type="gene ID" value="LOC100167813"/>
</dbReference>
<dbReference type="Gene3D" id="2.40.10.10">
    <property type="entry name" value="Trypsin-like serine proteases"/>
    <property type="match status" value="3"/>
</dbReference>
<keyword evidence="8" id="KW-1185">Reference proteome</keyword>
<dbReference type="PROSITE" id="PS00134">
    <property type="entry name" value="TRYPSIN_HIS"/>
    <property type="match status" value="1"/>
</dbReference>
<evidence type="ECO:0000256" key="2">
    <source>
        <dbReference type="ARBA" id="ARBA00023157"/>
    </source>
</evidence>
<dbReference type="PROSITE" id="PS00135">
    <property type="entry name" value="TRYPSIN_SER"/>
    <property type="match status" value="2"/>
</dbReference>
<reference evidence="7" key="2">
    <citation type="submission" date="2022-06" db="UniProtKB">
        <authorList>
            <consortium name="EnsemblMetazoa"/>
        </authorList>
    </citation>
    <scope>IDENTIFICATION</scope>
</reference>
<sequence length="773" mass="86951">MTADKIYPDLCSFDELHPIICCPPTIQKIQILNNFTNKRPSIVHEKCLEYSKLMKKYKKEKTSLTESTGLTTESRVRKRDTNSFSVNCEADLKSSVMNIVVEKNKNVTKKLQYPEVISYNIPLAKPKEYPHMAIIGFGEKPEDGKWGCGGSLISERWILTSAHCQKMSALNTARWARLGDLNIISTTDDARPKDYRIVRHVIHPCYKPPSMYDDIALFQLEKNVEFSEYVMPICLNSDSFLEPQMQVATSWGKPSLDAYTVSDNLLKVELNIIPGSVCNDSYASFLSASMTLKYGILNDRMICASPLEGTTDVCGGDSGGPLQYKHDGSSLHTQYGIISFGTLCSEDSPVVYCRVSKYISWIENVVWPIIFFSKMENNRLFKVVLSNIMLIIFCVFNTSSQLVIQHLGLDEGDICRKGRRPEEDYVSKSARNCNAFPESISTNNHLDICKFVALEPIVCCPAMTNEPFIEKPESNNENSISADKKCHDYFKLKHKIQSEVPFESQLPPLPVVGGIPANIKQFPHMALIGYGDTTADGEDWRCGGSLISERWILSAAHCQQSSGNLVARWVRLGVSDRVGTLFNENRVDRSKDYRIVEHIIHPDYKPPSLYNDIALFRLDNDVEFSEEVRPICLNSDPYITPLKLIVTGWGRISTAGPLSDNLLKVDLDIFPVKQCNESYFSYDNQNLRFGILPDSMICAGSFDGERDGCSVRTMKVGDSGGPLQLEHVIYAGMYTQYGITSFGKFCADKDTPGIYTRVAKYISWIEKIAFSNN</sequence>
<dbReference type="FunFam" id="2.40.10.10:FF:000028">
    <property type="entry name" value="Serine protease easter"/>
    <property type="match status" value="2"/>
</dbReference>
<evidence type="ECO:0000313" key="8">
    <source>
        <dbReference type="Proteomes" id="UP000007819"/>
    </source>
</evidence>
<proteinExistence type="inferred from homology"/>
<keyword evidence="3" id="KW-0325">Glycoprotein</keyword>
<feature type="domain" description="Peptidase S1" evidence="6">
    <location>
        <begin position="116"/>
        <end position="367"/>
    </location>
</feature>
<evidence type="ECO:0000256" key="3">
    <source>
        <dbReference type="ARBA" id="ARBA00023180"/>
    </source>
</evidence>
<dbReference type="GO" id="GO:0004252">
    <property type="term" value="F:serine-type endopeptidase activity"/>
    <property type="evidence" value="ECO:0007669"/>
    <property type="project" value="InterPro"/>
</dbReference>
<dbReference type="InterPro" id="IPR043504">
    <property type="entry name" value="Peptidase_S1_PA_chymotrypsin"/>
</dbReference>
<keyword evidence="1" id="KW-0732">Signal</keyword>
<organism evidence="7 8">
    <name type="scientific">Acyrthosiphon pisum</name>
    <name type="common">Pea aphid</name>
    <dbReference type="NCBI Taxonomy" id="7029"/>
    <lineage>
        <taxon>Eukaryota</taxon>
        <taxon>Metazoa</taxon>
        <taxon>Ecdysozoa</taxon>
        <taxon>Arthropoda</taxon>
        <taxon>Hexapoda</taxon>
        <taxon>Insecta</taxon>
        <taxon>Pterygota</taxon>
        <taxon>Neoptera</taxon>
        <taxon>Paraneoptera</taxon>
        <taxon>Hemiptera</taxon>
        <taxon>Sternorrhyncha</taxon>
        <taxon>Aphidomorpha</taxon>
        <taxon>Aphidoidea</taxon>
        <taxon>Aphididae</taxon>
        <taxon>Macrosiphini</taxon>
        <taxon>Acyrthosiphon</taxon>
    </lineage>
</organism>
<dbReference type="SUPFAM" id="SSF50494">
    <property type="entry name" value="Trypsin-like serine proteases"/>
    <property type="match status" value="2"/>
</dbReference>
<dbReference type="InterPro" id="IPR001254">
    <property type="entry name" value="Trypsin_dom"/>
</dbReference>
<evidence type="ECO:0000259" key="6">
    <source>
        <dbReference type="PROSITE" id="PS50240"/>
    </source>
</evidence>
<keyword evidence="5" id="KW-0720">Serine protease</keyword>
<dbReference type="InterPro" id="IPR001314">
    <property type="entry name" value="Peptidase_S1A"/>
</dbReference>
<dbReference type="PANTHER" id="PTHR24260">
    <property type="match status" value="1"/>
</dbReference>
<evidence type="ECO:0000256" key="4">
    <source>
        <dbReference type="ARBA" id="ARBA00024195"/>
    </source>
</evidence>
<protein>
    <recommendedName>
        <fullName evidence="6">Peptidase S1 domain-containing protein</fullName>
    </recommendedName>
</protein>
<comment type="similarity">
    <text evidence="4">Belongs to the peptidase S1 family. CLIP subfamily.</text>
</comment>
<dbReference type="RefSeq" id="XP_016662788.2">
    <property type="nucleotide sequence ID" value="XM_016807299.2"/>
</dbReference>
<dbReference type="Proteomes" id="UP000007819">
    <property type="component" value="Chromosome A3"/>
</dbReference>
<dbReference type="Pfam" id="PF00089">
    <property type="entry name" value="Trypsin"/>
    <property type="match status" value="2"/>
</dbReference>
<dbReference type="PRINTS" id="PR00722">
    <property type="entry name" value="CHYMOTRYPSIN"/>
</dbReference>
<dbReference type="CDD" id="cd00190">
    <property type="entry name" value="Tryp_SPc"/>
    <property type="match status" value="2"/>
</dbReference>
<dbReference type="InterPro" id="IPR018114">
    <property type="entry name" value="TRYPSIN_HIS"/>
</dbReference>
<dbReference type="OrthoDB" id="6339452at2759"/>
<feature type="domain" description="Peptidase S1" evidence="6">
    <location>
        <begin position="511"/>
        <end position="770"/>
    </location>
</feature>
<dbReference type="KEGG" id="api:100167813"/>
<evidence type="ECO:0000256" key="5">
    <source>
        <dbReference type="RuleBase" id="RU363034"/>
    </source>
</evidence>
<dbReference type="InterPro" id="IPR051333">
    <property type="entry name" value="CLIP_Serine_Protease"/>
</dbReference>
<dbReference type="AlphaFoldDB" id="A0A8R2D5Q4"/>
<evidence type="ECO:0000313" key="7">
    <source>
        <dbReference type="EnsemblMetazoa" id="XP_016662788.2"/>
    </source>
</evidence>
<evidence type="ECO:0000256" key="1">
    <source>
        <dbReference type="ARBA" id="ARBA00022729"/>
    </source>
</evidence>
<dbReference type="InterPro" id="IPR009003">
    <property type="entry name" value="Peptidase_S1_PA"/>
</dbReference>
<keyword evidence="5" id="KW-0645">Protease</keyword>
<keyword evidence="5" id="KW-0378">Hydrolase</keyword>
<reference evidence="8" key="1">
    <citation type="submission" date="2010-06" db="EMBL/GenBank/DDBJ databases">
        <authorList>
            <person name="Jiang H."/>
            <person name="Abraham K."/>
            <person name="Ali S."/>
            <person name="Alsbrooks S.L."/>
            <person name="Anim B.N."/>
            <person name="Anosike U.S."/>
            <person name="Attaway T."/>
            <person name="Bandaranaike D.P."/>
            <person name="Battles P.K."/>
            <person name="Bell S.N."/>
            <person name="Bell A.V."/>
            <person name="Beltran B."/>
            <person name="Bickham C."/>
            <person name="Bustamante Y."/>
            <person name="Caleb T."/>
            <person name="Canada A."/>
            <person name="Cardenas V."/>
            <person name="Carter K."/>
            <person name="Chacko J."/>
            <person name="Chandrabose M.N."/>
            <person name="Chavez D."/>
            <person name="Chavez A."/>
            <person name="Chen L."/>
            <person name="Chu H.-S."/>
            <person name="Claassen K.J."/>
            <person name="Cockrell R."/>
            <person name="Collins M."/>
            <person name="Cooper J.A."/>
            <person name="Cree A."/>
            <person name="Curry S.M."/>
            <person name="Da Y."/>
            <person name="Dao M.D."/>
            <person name="Das B."/>
            <person name="Davila M.-L."/>
            <person name="Davy-Carroll L."/>
            <person name="Denson S."/>
            <person name="Dinh H."/>
            <person name="Ebong V.E."/>
            <person name="Edwards J.R."/>
            <person name="Egan A."/>
            <person name="El-Daye J."/>
            <person name="Escobedo L."/>
            <person name="Fernandez S."/>
            <person name="Fernando P.R."/>
            <person name="Flagg N."/>
            <person name="Forbes L.D."/>
            <person name="Fowler R.G."/>
            <person name="Fu Q."/>
            <person name="Gabisi R.A."/>
            <person name="Ganer J."/>
            <person name="Garbino Pronczuk A."/>
            <person name="Garcia R.M."/>
            <person name="Garner T."/>
            <person name="Garrett T.E."/>
            <person name="Gonzalez D.A."/>
            <person name="Hamid H."/>
            <person name="Hawkins E.S."/>
            <person name="Hirani K."/>
            <person name="Hogues M.E."/>
            <person name="Hollins B."/>
            <person name="Hsiao C.-H."/>
            <person name="Jabil R."/>
            <person name="James M.L."/>
            <person name="Jhangiani S.N."/>
            <person name="Johnson B."/>
            <person name="Johnson Q."/>
            <person name="Joshi V."/>
            <person name="Kalu J.B."/>
            <person name="Kam C."/>
            <person name="Kashfia A."/>
            <person name="Keebler J."/>
            <person name="Kisamo H."/>
            <person name="Kovar C.L."/>
            <person name="Lago L.A."/>
            <person name="Lai C.-Y."/>
            <person name="Laidlaw J."/>
            <person name="Lara F."/>
            <person name="Le T.-K."/>
            <person name="Lee S.L."/>
            <person name="Legall F.H."/>
            <person name="Lemon S.J."/>
            <person name="Lewis L.R."/>
            <person name="Li B."/>
            <person name="Liu Y."/>
            <person name="Liu Y.-S."/>
            <person name="Lopez J."/>
            <person name="Lozado R.J."/>
            <person name="Lu J."/>
            <person name="Madu R.C."/>
            <person name="Maheshwari M."/>
            <person name="Maheshwari R."/>
            <person name="Malloy K."/>
            <person name="Martinez E."/>
            <person name="Mathew T."/>
            <person name="Mercado I.C."/>
            <person name="Mercado C."/>
            <person name="Meyer B."/>
            <person name="Montgomery K."/>
            <person name="Morgan M.B."/>
            <person name="Munidasa M."/>
            <person name="Nazareth L.V."/>
            <person name="Nelson J."/>
            <person name="Ng B.M."/>
            <person name="Nguyen N.B."/>
            <person name="Nguyen P.Q."/>
            <person name="Nguyen T."/>
            <person name="Obregon M."/>
            <person name="Okwuonu G.O."/>
            <person name="Onwere C.G."/>
            <person name="Orozco G."/>
            <person name="Parra A."/>
            <person name="Patel S."/>
            <person name="Patil S."/>
            <person name="Perez A."/>
            <person name="Perez Y."/>
            <person name="Pham C."/>
            <person name="Primus E.L."/>
            <person name="Pu L.-L."/>
            <person name="Puazo M."/>
            <person name="Qin X."/>
            <person name="Quiroz J.B."/>
            <person name="Reese J."/>
            <person name="Richards S."/>
            <person name="Rives C.M."/>
            <person name="Robberts R."/>
            <person name="Ruiz S.J."/>
            <person name="Ruiz M.J."/>
            <person name="Santibanez J."/>
            <person name="Schneider B.W."/>
            <person name="Sisson I."/>
            <person name="Smith M."/>
            <person name="Sodergren E."/>
            <person name="Song X.-Z."/>
            <person name="Song B.B."/>
            <person name="Summersgill H."/>
            <person name="Thelus R."/>
            <person name="Thornton R.D."/>
            <person name="Trejos Z.Y."/>
            <person name="Usmani K."/>
            <person name="Vattathil S."/>
            <person name="Villasana D."/>
            <person name="Walker D.L."/>
            <person name="Wang S."/>
            <person name="Wang K."/>
            <person name="White C.S."/>
            <person name="Williams A.C."/>
            <person name="Williamson J."/>
            <person name="Wilson K."/>
            <person name="Woghiren I.O."/>
            <person name="Woodworth J.R."/>
            <person name="Worley K.C."/>
            <person name="Wright R.A."/>
            <person name="Wu W."/>
            <person name="Young L."/>
            <person name="Zhang L."/>
            <person name="Zhang J."/>
            <person name="Zhu Y."/>
            <person name="Muzny D.M."/>
            <person name="Weinstock G."/>
            <person name="Gibbs R.A."/>
        </authorList>
    </citation>
    <scope>NUCLEOTIDE SEQUENCE [LARGE SCALE GENOMIC DNA]</scope>
    <source>
        <strain evidence="8">LSR1</strain>
    </source>
</reference>
<dbReference type="GeneID" id="100167813"/>
<dbReference type="PANTHER" id="PTHR24260:SF147">
    <property type="entry name" value="EG:BACR7A4.3 PROTEIN-RELATED"/>
    <property type="match status" value="1"/>
</dbReference>
<keyword evidence="2" id="KW-1015">Disulfide bond</keyword>
<name>A0A8R2D5Q4_ACYPI</name>
<dbReference type="GO" id="GO:0006508">
    <property type="term" value="P:proteolysis"/>
    <property type="evidence" value="ECO:0007669"/>
    <property type="project" value="UniProtKB-KW"/>
</dbReference>
<dbReference type="SMART" id="SM00020">
    <property type="entry name" value="Tryp_SPc"/>
    <property type="match status" value="2"/>
</dbReference>